<dbReference type="GO" id="GO:0005829">
    <property type="term" value="C:cytosol"/>
    <property type="evidence" value="ECO:0007669"/>
    <property type="project" value="TreeGrafter"/>
</dbReference>
<comment type="caution">
    <text evidence="1">The sequence shown here is derived from an EMBL/GenBank/DDBJ whole genome shotgun (WGS) entry which is preliminary data.</text>
</comment>
<dbReference type="Proteomes" id="UP000027778">
    <property type="component" value="Unassembled WGS sequence"/>
</dbReference>
<dbReference type="EMBL" id="JOTM01000001">
    <property type="protein sequence ID" value="KEK25997.1"/>
    <property type="molecule type" value="Genomic_DNA"/>
</dbReference>
<dbReference type="InterPro" id="IPR023214">
    <property type="entry name" value="HAD_sf"/>
</dbReference>
<evidence type="ECO:0000313" key="1">
    <source>
        <dbReference type="EMBL" id="KEK25997.1"/>
    </source>
</evidence>
<dbReference type="STRING" id="574375.AZF08_01885"/>
<dbReference type="PANTHER" id="PTHR10000:SF8">
    <property type="entry name" value="HAD SUPERFAMILY HYDROLASE-LIKE, TYPE 3"/>
    <property type="match status" value="1"/>
</dbReference>
<dbReference type="GO" id="GO:0000287">
    <property type="term" value="F:magnesium ion binding"/>
    <property type="evidence" value="ECO:0007669"/>
    <property type="project" value="TreeGrafter"/>
</dbReference>
<dbReference type="SUPFAM" id="SSF56784">
    <property type="entry name" value="HAD-like"/>
    <property type="match status" value="1"/>
</dbReference>
<dbReference type="Pfam" id="PF08282">
    <property type="entry name" value="Hydrolase_3"/>
    <property type="match status" value="1"/>
</dbReference>
<dbReference type="Gene3D" id="3.40.50.1000">
    <property type="entry name" value="HAD superfamily/HAD-like"/>
    <property type="match status" value="1"/>
</dbReference>
<dbReference type="InterPro" id="IPR006379">
    <property type="entry name" value="HAD-SF_hydro_IIB"/>
</dbReference>
<dbReference type="GO" id="GO:0016791">
    <property type="term" value="F:phosphatase activity"/>
    <property type="evidence" value="ECO:0007669"/>
    <property type="project" value="TreeGrafter"/>
</dbReference>
<keyword evidence="1" id="KW-0378">Hydrolase</keyword>
<dbReference type="OrthoDB" id="9806027at2"/>
<dbReference type="InterPro" id="IPR000150">
    <property type="entry name" value="Cof"/>
</dbReference>
<dbReference type="SFLD" id="SFLDG01140">
    <property type="entry name" value="C2.B:_Phosphomannomutase_and_P"/>
    <property type="match status" value="1"/>
</dbReference>
<name>A0A073KHW3_9BACI</name>
<dbReference type="RefSeq" id="WP_033672343.1">
    <property type="nucleotide sequence ID" value="NZ_JOTM01000001.1"/>
</dbReference>
<dbReference type="NCBIfam" id="TIGR01484">
    <property type="entry name" value="HAD-SF-IIB"/>
    <property type="match status" value="1"/>
</dbReference>
<dbReference type="PANTHER" id="PTHR10000">
    <property type="entry name" value="PHOSPHOSERINE PHOSPHATASE"/>
    <property type="match status" value="1"/>
</dbReference>
<sequence length="267" mass="30735">MKGEESMIKLFVSDLDDTLVYNVSHMDKGDEKALCWLADQGTNICFASGRFTHRIHHAVNKFTFPYYTTGLNGATMLLPDGEIFHESTFDDRVAQEIYRYIHEKGLADIVCAKEQRYTKRKNKHHHIFEEYMGVHIAEVESLEEEFGKTVRPAKLFVYGEEEKIVNLDQELRENFHEQAEIFISGKRYVDIMPMGVSKGSALKRLMEHLKVEAHEVACIGDSFNDISMFAVTPHSFTLHHAHPYVKDKACHVVRSVEEAIMKLPLLM</sequence>
<dbReference type="AlphaFoldDB" id="A0A073KHW3"/>
<dbReference type="eggNOG" id="COG0561">
    <property type="taxonomic scope" value="Bacteria"/>
</dbReference>
<dbReference type="InterPro" id="IPR036412">
    <property type="entry name" value="HAD-like_sf"/>
</dbReference>
<proteinExistence type="predicted"/>
<protein>
    <submittedName>
        <fullName evidence="1">HAD family hydrolase</fullName>
    </submittedName>
</protein>
<organism evidence="1 2">
    <name type="scientific">Bacillus gaemokensis</name>
    <dbReference type="NCBI Taxonomy" id="574375"/>
    <lineage>
        <taxon>Bacteria</taxon>
        <taxon>Bacillati</taxon>
        <taxon>Bacillota</taxon>
        <taxon>Bacilli</taxon>
        <taxon>Bacillales</taxon>
        <taxon>Bacillaceae</taxon>
        <taxon>Bacillus</taxon>
        <taxon>Bacillus cereus group</taxon>
    </lineage>
</organism>
<dbReference type="Gene3D" id="3.30.1240.10">
    <property type="match status" value="1"/>
</dbReference>
<gene>
    <name evidence="1" type="ORF">BAGA_01815</name>
</gene>
<accession>A0A073KHW3</accession>
<reference evidence="1 2" key="1">
    <citation type="submission" date="2014-06" db="EMBL/GenBank/DDBJ databases">
        <title>Draft genome sequence of Bacillus gaemokensis JCM 15801 (MCCC 1A00707).</title>
        <authorList>
            <person name="Lai Q."/>
            <person name="Liu Y."/>
            <person name="Shao Z."/>
        </authorList>
    </citation>
    <scope>NUCLEOTIDE SEQUENCE [LARGE SCALE GENOMIC DNA]</scope>
    <source>
        <strain evidence="1 2">JCM 15801</strain>
    </source>
</reference>
<dbReference type="SFLD" id="SFLDS00003">
    <property type="entry name" value="Haloacid_Dehalogenase"/>
    <property type="match status" value="1"/>
</dbReference>
<evidence type="ECO:0000313" key="2">
    <source>
        <dbReference type="Proteomes" id="UP000027778"/>
    </source>
</evidence>
<keyword evidence="2" id="KW-1185">Reference proteome</keyword>
<dbReference type="NCBIfam" id="TIGR00099">
    <property type="entry name" value="Cof-subfamily"/>
    <property type="match status" value="1"/>
</dbReference>